<dbReference type="SUPFAM" id="SSF51182">
    <property type="entry name" value="RmlC-like cupins"/>
    <property type="match status" value="1"/>
</dbReference>
<dbReference type="InterPro" id="IPR007247">
    <property type="entry name" value="Ureidogly_lyase"/>
</dbReference>
<evidence type="ECO:0000256" key="1">
    <source>
        <dbReference type="ARBA" id="ARBA00011738"/>
    </source>
</evidence>
<feature type="compositionally biased region" description="Low complexity" evidence="5">
    <location>
        <begin position="216"/>
        <end position="228"/>
    </location>
</feature>
<dbReference type="EMBL" id="QEAO01000086">
    <property type="protein sequence ID" value="TPX30203.1"/>
    <property type="molecule type" value="Genomic_DNA"/>
</dbReference>
<dbReference type="OrthoDB" id="10266039at2759"/>
<dbReference type="Gene3D" id="2.60.120.480">
    <property type="entry name" value="Ureidoglycolate hydrolase"/>
    <property type="match status" value="1"/>
</dbReference>
<sequence length="256" mass="28544">MTLPRQITAQPLTKEAFALYGDVIEVPKEANGDAANQGTAKRYNHLTHFTNLRSPLPLTPPSAPSTTPIPSSLLSPPALPNLCIFKSVPTPVLPFPIKLLERHKYSTQMFLPMNGDVKAYLVIVALNKDDGSGKEGPEWSTLKAFICDARQGFNYHVGVWHHPMIALEVETDFVCLVWERRENMTDPTEDCEEVHLKEDEYISVVVDGYRGSRDLASAASSNSSNGRSNGKHSHKEASEDKEEEETRTSKRRSTRK</sequence>
<gene>
    <name evidence="6" type="primary">DAL3</name>
    <name evidence="6" type="ORF">SmJEL517_g06182</name>
</gene>
<keyword evidence="3 6" id="KW-0456">Lyase</keyword>
<keyword evidence="7" id="KW-1185">Reference proteome</keyword>
<dbReference type="Proteomes" id="UP000319731">
    <property type="component" value="Unassembled WGS sequence"/>
</dbReference>
<name>A0A507BY56_9FUNG</name>
<dbReference type="GO" id="GO:0006144">
    <property type="term" value="P:purine nucleobase metabolic process"/>
    <property type="evidence" value="ECO:0007669"/>
    <property type="project" value="UniProtKB-KW"/>
</dbReference>
<feature type="region of interest" description="Disordered" evidence="5">
    <location>
        <begin position="215"/>
        <end position="256"/>
    </location>
</feature>
<dbReference type="PANTHER" id="PTHR21221">
    <property type="entry name" value="UREIDOGLYCOLATE HYDROLASE"/>
    <property type="match status" value="1"/>
</dbReference>
<dbReference type="InterPro" id="IPR047233">
    <property type="entry name" value="UAH_cupin"/>
</dbReference>
<comment type="catalytic activity">
    <reaction evidence="4">
        <text>(S)-ureidoglycolate = urea + glyoxylate</text>
        <dbReference type="Rhea" id="RHEA:11304"/>
        <dbReference type="ChEBI" id="CHEBI:16199"/>
        <dbReference type="ChEBI" id="CHEBI:36655"/>
        <dbReference type="ChEBI" id="CHEBI:57296"/>
        <dbReference type="EC" id="4.3.2.3"/>
    </reaction>
</comment>
<accession>A0A507BY56</accession>
<dbReference type="RefSeq" id="XP_031021919.1">
    <property type="nucleotide sequence ID" value="XM_031172108.1"/>
</dbReference>
<dbReference type="CDD" id="cd20298">
    <property type="entry name" value="cupin_UAH"/>
    <property type="match status" value="1"/>
</dbReference>
<evidence type="ECO:0000256" key="5">
    <source>
        <dbReference type="SAM" id="MobiDB-lite"/>
    </source>
</evidence>
<dbReference type="GO" id="GO:0050385">
    <property type="term" value="F:ureidoglycolate lyase activity"/>
    <property type="evidence" value="ECO:0007669"/>
    <property type="project" value="UniProtKB-EC"/>
</dbReference>
<dbReference type="GO" id="GO:0004848">
    <property type="term" value="F:ureidoglycolate hydrolase activity"/>
    <property type="evidence" value="ECO:0007669"/>
    <property type="project" value="InterPro"/>
</dbReference>
<dbReference type="STRING" id="1806994.A0A507BY56"/>
<dbReference type="Pfam" id="PF04115">
    <property type="entry name" value="Ureidogly_lyase"/>
    <property type="match status" value="1"/>
</dbReference>
<organism evidence="6 7">
    <name type="scientific">Synchytrium microbalum</name>
    <dbReference type="NCBI Taxonomy" id="1806994"/>
    <lineage>
        <taxon>Eukaryota</taxon>
        <taxon>Fungi</taxon>
        <taxon>Fungi incertae sedis</taxon>
        <taxon>Chytridiomycota</taxon>
        <taxon>Chytridiomycota incertae sedis</taxon>
        <taxon>Chytridiomycetes</taxon>
        <taxon>Synchytriales</taxon>
        <taxon>Synchytriaceae</taxon>
        <taxon>Synchytrium</taxon>
    </lineage>
</organism>
<dbReference type="InterPro" id="IPR011051">
    <property type="entry name" value="RmlC_Cupin_sf"/>
</dbReference>
<reference evidence="6 7" key="1">
    <citation type="journal article" date="2019" name="Sci. Rep.">
        <title>Comparative genomics of chytrid fungi reveal insights into the obligate biotrophic and pathogenic lifestyle of Synchytrium endobioticum.</title>
        <authorList>
            <person name="van de Vossenberg B.T.L.H."/>
            <person name="Warris S."/>
            <person name="Nguyen H.D.T."/>
            <person name="van Gent-Pelzer M.P.E."/>
            <person name="Joly D.L."/>
            <person name="van de Geest H.C."/>
            <person name="Bonants P.J.M."/>
            <person name="Smith D.S."/>
            <person name="Levesque C.A."/>
            <person name="van der Lee T.A.J."/>
        </authorList>
    </citation>
    <scope>NUCLEOTIDE SEQUENCE [LARGE SCALE GENOMIC DNA]</scope>
    <source>
        <strain evidence="6 7">JEL517</strain>
    </source>
</reference>
<evidence type="ECO:0000313" key="6">
    <source>
        <dbReference type="EMBL" id="TPX30203.1"/>
    </source>
</evidence>
<dbReference type="GO" id="GO:0000256">
    <property type="term" value="P:allantoin catabolic process"/>
    <property type="evidence" value="ECO:0007669"/>
    <property type="project" value="InterPro"/>
</dbReference>
<dbReference type="AlphaFoldDB" id="A0A507BY56"/>
<comment type="caution">
    <text evidence="6">The sequence shown here is derived from an EMBL/GenBank/DDBJ whole genome shotgun (WGS) entry which is preliminary data.</text>
</comment>
<proteinExistence type="predicted"/>
<evidence type="ECO:0000313" key="7">
    <source>
        <dbReference type="Proteomes" id="UP000319731"/>
    </source>
</evidence>
<dbReference type="InterPro" id="IPR024060">
    <property type="entry name" value="Ureidoglycolate_lyase_dom_sf"/>
</dbReference>
<evidence type="ECO:0000256" key="4">
    <source>
        <dbReference type="ARBA" id="ARBA00047684"/>
    </source>
</evidence>
<comment type="subunit">
    <text evidence="1">Homodimer.</text>
</comment>
<keyword evidence="2" id="KW-0659">Purine metabolism</keyword>
<evidence type="ECO:0000256" key="2">
    <source>
        <dbReference type="ARBA" id="ARBA00022631"/>
    </source>
</evidence>
<evidence type="ECO:0000256" key="3">
    <source>
        <dbReference type="ARBA" id="ARBA00023239"/>
    </source>
</evidence>
<protein>
    <submittedName>
        <fullName evidence="6">Ureidoglycolate lyase</fullName>
    </submittedName>
</protein>
<dbReference type="GeneID" id="42007405"/>
<dbReference type="PANTHER" id="PTHR21221:SF1">
    <property type="entry name" value="UREIDOGLYCOLATE LYASE"/>
    <property type="match status" value="1"/>
</dbReference>